<dbReference type="PANTHER" id="PTHR10656:SF69">
    <property type="entry name" value="MAB-21-LIKE HHH_H2TH-LIKE DOMAIN-CONTAINING PROTEIN"/>
    <property type="match status" value="1"/>
</dbReference>
<dbReference type="AlphaFoldDB" id="A0A2B4RUL3"/>
<gene>
    <name evidence="7" type="primary">mab-21</name>
    <name evidence="7" type="ORF">AWC38_SpisGene14655</name>
</gene>
<dbReference type="InterPro" id="IPR046906">
    <property type="entry name" value="Mab-21_HhH/H2TH-like"/>
</dbReference>
<dbReference type="Pfam" id="PF03281">
    <property type="entry name" value="Mab-21"/>
    <property type="match status" value="1"/>
</dbReference>
<dbReference type="InterPro" id="IPR046903">
    <property type="entry name" value="Mab-21-like_nuc_Trfase"/>
</dbReference>
<evidence type="ECO:0000256" key="2">
    <source>
        <dbReference type="ARBA" id="ARBA00008307"/>
    </source>
</evidence>
<dbReference type="Pfam" id="PF20266">
    <property type="entry name" value="Mab-21_C"/>
    <property type="match status" value="1"/>
</dbReference>
<dbReference type="GO" id="GO:0016779">
    <property type="term" value="F:nucleotidyltransferase activity"/>
    <property type="evidence" value="ECO:0007669"/>
    <property type="project" value="UniProtKB-ARBA"/>
</dbReference>
<dbReference type="PANTHER" id="PTHR10656">
    <property type="entry name" value="CELL FATE DETERMINING PROTEIN MAB21-RELATED"/>
    <property type="match status" value="1"/>
</dbReference>
<comment type="similarity">
    <text evidence="2">Belongs to the mab-21 family.</text>
</comment>
<reference evidence="8" key="1">
    <citation type="journal article" date="2017" name="bioRxiv">
        <title>Comparative analysis of the genomes of Stylophora pistillata and Acropora digitifera provides evidence for extensive differences between species of corals.</title>
        <authorList>
            <person name="Voolstra C.R."/>
            <person name="Li Y."/>
            <person name="Liew Y.J."/>
            <person name="Baumgarten S."/>
            <person name="Zoccola D."/>
            <person name="Flot J.-F."/>
            <person name="Tambutte S."/>
            <person name="Allemand D."/>
            <person name="Aranda M."/>
        </authorList>
    </citation>
    <scope>NUCLEOTIDE SEQUENCE [LARGE SCALE GENOMIC DNA]</scope>
</reference>
<keyword evidence="3" id="KW-0067">ATP-binding</keyword>
<evidence type="ECO:0000256" key="3">
    <source>
        <dbReference type="ARBA" id="ARBA00022840"/>
    </source>
</evidence>
<feature type="compositionally biased region" description="Basic and acidic residues" evidence="4">
    <location>
        <begin position="350"/>
        <end position="394"/>
    </location>
</feature>
<feature type="region of interest" description="Disordered" evidence="4">
    <location>
        <begin position="342"/>
        <end position="400"/>
    </location>
</feature>
<keyword evidence="8" id="KW-1185">Reference proteome</keyword>
<dbReference type="EMBL" id="LSMT01000300">
    <property type="protein sequence ID" value="PFX20866.1"/>
    <property type="molecule type" value="Genomic_DNA"/>
</dbReference>
<feature type="region of interest" description="Disordered" evidence="4">
    <location>
        <begin position="652"/>
        <end position="674"/>
    </location>
</feature>
<accession>A0A2B4RUL3</accession>
<dbReference type="OrthoDB" id="5974599at2759"/>
<dbReference type="GO" id="GO:0005524">
    <property type="term" value="F:ATP binding"/>
    <property type="evidence" value="ECO:0007669"/>
    <property type="project" value="UniProtKB-KW"/>
</dbReference>
<organism evidence="7 8">
    <name type="scientific">Stylophora pistillata</name>
    <name type="common">Smooth cauliflower coral</name>
    <dbReference type="NCBI Taxonomy" id="50429"/>
    <lineage>
        <taxon>Eukaryota</taxon>
        <taxon>Metazoa</taxon>
        <taxon>Cnidaria</taxon>
        <taxon>Anthozoa</taxon>
        <taxon>Hexacorallia</taxon>
        <taxon>Scleractinia</taxon>
        <taxon>Astrocoeniina</taxon>
        <taxon>Pocilloporidae</taxon>
        <taxon>Stylophora</taxon>
    </lineage>
</organism>
<dbReference type="Gene3D" id="1.10.1410.40">
    <property type="match status" value="1"/>
</dbReference>
<evidence type="ECO:0000256" key="4">
    <source>
        <dbReference type="SAM" id="MobiDB-lite"/>
    </source>
</evidence>
<evidence type="ECO:0000313" key="7">
    <source>
        <dbReference type="EMBL" id="PFX20866.1"/>
    </source>
</evidence>
<feature type="domain" description="Mab-21-like HhH/H2TH-like" evidence="6">
    <location>
        <begin position="523"/>
        <end position="607"/>
    </location>
</feature>
<protein>
    <submittedName>
        <fullName evidence="7">Protein mab-21</fullName>
    </submittedName>
</protein>
<keyword evidence="3" id="KW-0547">Nucleotide-binding</keyword>
<comment type="caution">
    <text evidence="7">The sequence shown here is derived from an EMBL/GenBank/DDBJ whole genome shotgun (WGS) entry which is preliminary data.</text>
</comment>
<dbReference type="Proteomes" id="UP000225706">
    <property type="component" value="Unassembled WGS sequence"/>
</dbReference>
<evidence type="ECO:0000256" key="1">
    <source>
        <dbReference type="ARBA" id="ARBA00001946"/>
    </source>
</evidence>
<evidence type="ECO:0000313" key="8">
    <source>
        <dbReference type="Proteomes" id="UP000225706"/>
    </source>
</evidence>
<evidence type="ECO:0000259" key="6">
    <source>
        <dbReference type="Pfam" id="PF20266"/>
    </source>
</evidence>
<proteinExistence type="inferred from homology"/>
<dbReference type="InterPro" id="IPR024810">
    <property type="entry name" value="MAB21L/cGLR"/>
</dbReference>
<name>A0A2B4RUL3_STYPI</name>
<dbReference type="SMART" id="SM01265">
    <property type="entry name" value="Mab-21"/>
    <property type="match status" value="1"/>
</dbReference>
<evidence type="ECO:0000259" key="5">
    <source>
        <dbReference type="Pfam" id="PF03281"/>
    </source>
</evidence>
<sequence>MAATKEDEKSKKLNALFESMGQQWQEAHQVLKEEKANYTRLLDHMSEVLSKVNSDSQITLRPYGSAVEGLKCLELKDIGDVDIMAFPTSDNLVIPEDFLEYSPDNPLHVRIKVGDHPVFKSCLADGTQYLATLAIKKFHPKIYGSLLPDLVDRLTRIFSAMPLGKLSVEHVNTCLKNKTSSPAVTINFSRKFGTIFNEYTTSDIQDNLSPKRSLRAADWDLMAHVMCMGKGVDYTRKHAEVVSDFVQFISDLVKAVQRSGLPLPAVFQELHLSNRAEELTTRFREIEGPSLGEKVGFIWQVPAEESKEEQFVSPQQSQDSVYGTSSAMLHNNYEGRRLSGEVSFTTSHSTSDKRQVIPVQETERKDLDSTGKNLREKRNEAKETQASEKEKTFEAESQSTEPLGRLYNDWLQHLLLQETDETTRNAPTETESSNGIRRTKSYHQASGSDFVPALRSCGWPKVAEDWFQQGRKWPSSDMVDRVLQEGVHLVVKPPKNNGNPDCDFRISFSHAEYLLSQEMNDIQRECYRCLKKIHRAYLSSPEGLESFHLKNLFLQTIEETGAEMWTEQRRAECMMKLLGKLLKALKDKDLRHFFVRSYNLFGVDYIQDPKILEPLAEMVKKIMENPEEFATEVIKNGEEELRKACSSLEKNHQQFDDDATEHPHKNNNHNESKEATYGASAEYRYHDLKDIYLKISEEMIKIAYNDTDSNLEALEPLERSIVERLKEIRQNYSNIDAKDVLNVFDFFWNLTYFKVWMSSEPDMRRRMLDAIHGDVELWKVTMKGKEDFPSSGDTAASLATMQDLSANHFLSYRNFLPAGTVIQCFPTYPGLAYALK</sequence>
<feature type="domain" description="Mab-21-like nucleotidyltransferase" evidence="5">
    <location>
        <begin position="449"/>
        <end position="514"/>
    </location>
</feature>
<comment type="cofactor">
    <cofactor evidence="1">
        <name>Mg(2+)</name>
        <dbReference type="ChEBI" id="CHEBI:18420"/>
    </cofactor>
</comment>